<feature type="region of interest" description="Disordered" evidence="1">
    <location>
        <begin position="153"/>
        <end position="362"/>
    </location>
</feature>
<feature type="compositionally biased region" description="Polar residues" evidence="1">
    <location>
        <begin position="893"/>
        <end position="904"/>
    </location>
</feature>
<feature type="compositionally biased region" description="Basic and acidic residues" evidence="1">
    <location>
        <begin position="525"/>
        <end position="539"/>
    </location>
</feature>
<organism evidence="2 3">
    <name type="scientific">Penaeus vannamei</name>
    <name type="common">Whiteleg shrimp</name>
    <name type="synonym">Litopenaeus vannamei</name>
    <dbReference type="NCBI Taxonomy" id="6689"/>
    <lineage>
        <taxon>Eukaryota</taxon>
        <taxon>Metazoa</taxon>
        <taxon>Ecdysozoa</taxon>
        <taxon>Arthropoda</taxon>
        <taxon>Crustacea</taxon>
        <taxon>Multicrustacea</taxon>
        <taxon>Malacostraca</taxon>
        <taxon>Eumalacostraca</taxon>
        <taxon>Eucarida</taxon>
        <taxon>Decapoda</taxon>
        <taxon>Dendrobranchiata</taxon>
        <taxon>Penaeoidea</taxon>
        <taxon>Penaeidae</taxon>
        <taxon>Penaeus</taxon>
    </lineage>
</organism>
<feature type="compositionally biased region" description="Low complexity" evidence="1">
    <location>
        <begin position="662"/>
        <end position="671"/>
    </location>
</feature>
<name>A0A3R7MD79_PENVA</name>
<feature type="compositionally biased region" description="Polar residues" evidence="1">
    <location>
        <begin position="214"/>
        <end position="235"/>
    </location>
</feature>
<evidence type="ECO:0000313" key="2">
    <source>
        <dbReference type="EMBL" id="ROT78732.1"/>
    </source>
</evidence>
<feature type="compositionally biased region" description="Basic residues" evidence="1">
    <location>
        <begin position="497"/>
        <end position="513"/>
    </location>
</feature>
<reference evidence="2 3" key="2">
    <citation type="submission" date="2019-01" db="EMBL/GenBank/DDBJ databases">
        <title>The decoding of complex shrimp genome reveals the adaptation for benthos swimmer, frequently molting mechanism and breeding impact on genome.</title>
        <authorList>
            <person name="Sun Y."/>
            <person name="Gao Y."/>
            <person name="Yu Y."/>
        </authorList>
    </citation>
    <scope>NUCLEOTIDE SEQUENCE [LARGE SCALE GENOMIC DNA]</scope>
    <source>
        <tissue evidence="2">Muscle</tissue>
    </source>
</reference>
<feature type="compositionally biased region" description="Low complexity" evidence="1">
    <location>
        <begin position="557"/>
        <end position="566"/>
    </location>
</feature>
<feature type="region of interest" description="Disordered" evidence="1">
    <location>
        <begin position="1"/>
        <end position="128"/>
    </location>
</feature>
<proteinExistence type="predicted"/>
<feature type="compositionally biased region" description="Polar residues" evidence="1">
    <location>
        <begin position="297"/>
        <end position="319"/>
    </location>
</feature>
<keyword evidence="3" id="KW-1185">Reference proteome</keyword>
<feature type="compositionally biased region" description="Pro residues" evidence="1">
    <location>
        <begin position="547"/>
        <end position="556"/>
    </location>
</feature>
<feature type="region of interest" description="Disordered" evidence="1">
    <location>
        <begin position="631"/>
        <end position="701"/>
    </location>
</feature>
<gene>
    <name evidence="2" type="ORF">C7M84_002551</name>
</gene>
<protein>
    <submittedName>
        <fullName evidence="2">Uncharacterized protein</fullName>
    </submittedName>
</protein>
<feature type="compositionally biased region" description="Polar residues" evidence="1">
    <location>
        <begin position="64"/>
        <end position="76"/>
    </location>
</feature>
<sequence>MLAPPSQTASIRRGGQRRHLLNTLQPLKFTPLTADASAEERSRPKQLSGQESKTALRAVPGQNGLRTPPSSSSSGVKTLKTTRDSVAARPLDNPPPPKPPRKVSAAICCNGNNKSPNSPVGGGIPSPVLNKNLQCGNTVRRSPTKAHAVVNVNNRRSYTKKSPNGNRSFLVKTSPNGNTGIPSFAALDNSPAARRVASRRGSPQYEKPPKPSRRSSLQQATPPSAPQNLPTSSSAPRLAAPRKSPQPAKTPLDVPPHIHHPCFSHILPSKSSTRHDAGFPQKGAIRREDAGAPRPENTANVVSADGSTDNNGDASHCQGSGSGSGRDESFPQFPAGRRAIRGGGEGDDATLRNVPDDSQETTVTLNVSDTIRRRIPRASLNLDEATFDGISKQEAKESDAADPAEVAISSKQRRVTIAEFGAHLPGKEQGDEIGSSSSINQENVLEWTSLNNIGPEIPSRAINNSALGAPSAMGNKQHRALGAEDEFDAALNSSHSGTRRKRKLRSAAVHSKHAGTCGEGAEDEADKKPRGGEKVQKVQREKHRHAPPPAPSPAPASPTNSSGNPSEVSDNHEILPPPERRAENEHGARNDPSYQAAGLGRGGQRRVGEEIIAMLQEAQVDVSLSTHMLQPCQDESSCDTDSDSCLENTQSGGESIRDTSSAHESSGELSSVPTPPKAGKPRKDGFSRRQRKTREKPRECESSEILEAVNEYEEVEELAPCLRSPKRIAKDDHMQRAGKASEKRRKRESVELVISEIYQEEDSFCTSYLEEEFSGDIIKPHHCSPHHCKPHHHKPHHHKPHRYKTHQSKLHHCSPHQSKPYHCSPYQYKPHATSHTIAVHTATPLKPTPEQATCYKPYHCSTVTSQVMPTQWRFSVQLTDLPLPSASPRAETSAEQEPLSSAKR</sequence>
<dbReference type="AlphaFoldDB" id="A0A3R7MD79"/>
<accession>A0A3R7MD79</accession>
<reference evidence="2 3" key="1">
    <citation type="submission" date="2018-04" db="EMBL/GenBank/DDBJ databases">
        <authorList>
            <person name="Zhang X."/>
            <person name="Yuan J."/>
            <person name="Li F."/>
            <person name="Xiang J."/>
        </authorList>
    </citation>
    <scope>NUCLEOTIDE SEQUENCE [LARGE SCALE GENOMIC DNA]</scope>
    <source>
        <tissue evidence="2">Muscle</tissue>
    </source>
</reference>
<feature type="compositionally biased region" description="Polar residues" evidence="1">
    <location>
        <begin position="153"/>
        <end position="181"/>
    </location>
</feature>
<dbReference type="Proteomes" id="UP000283509">
    <property type="component" value="Unassembled WGS sequence"/>
</dbReference>
<evidence type="ECO:0000256" key="1">
    <source>
        <dbReference type="SAM" id="MobiDB-lite"/>
    </source>
</evidence>
<evidence type="ECO:0000313" key="3">
    <source>
        <dbReference type="Proteomes" id="UP000283509"/>
    </source>
</evidence>
<feature type="compositionally biased region" description="Basic and acidic residues" evidence="1">
    <location>
        <begin position="569"/>
        <end position="589"/>
    </location>
</feature>
<feature type="compositionally biased region" description="Polar residues" evidence="1">
    <location>
        <begin position="1"/>
        <end position="10"/>
    </location>
</feature>
<comment type="caution">
    <text evidence="2">The sequence shown here is derived from an EMBL/GenBank/DDBJ whole genome shotgun (WGS) entry which is preliminary data.</text>
</comment>
<feature type="region of interest" description="Disordered" evidence="1">
    <location>
        <begin position="491"/>
        <end position="603"/>
    </location>
</feature>
<feature type="region of interest" description="Disordered" evidence="1">
    <location>
        <begin position="882"/>
        <end position="904"/>
    </location>
</feature>
<dbReference type="EMBL" id="QCYY01001342">
    <property type="protein sequence ID" value="ROT78732.1"/>
    <property type="molecule type" value="Genomic_DNA"/>
</dbReference>